<dbReference type="Pfam" id="PF04321">
    <property type="entry name" value="RmlD_sub_bind"/>
    <property type="match status" value="1"/>
</dbReference>
<dbReference type="EMBL" id="CP036434">
    <property type="protein sequence ID" value="QDV06574.1"/>
    <property type="molecule type" value="Genomic_DNA"/>
</dbReference>
<accession>A0A518ER55</accession>
<dbReference type="PANTHER" id="PTHR10491">
    <property type="entry name" value="DTDP-4-DEHYDRORHAMNOSE REDUCTASE"/>
    <property type="match status" value="1"/>
</dbReference>
<comment type="pathway">
    <text evidence="1 6">Carbohydrate biosynthesis; dTDP-L-rhamnose biosynthesis.</text>
</comment>
<evidence type="ECO:0000256" key="5">
    <source>
        <dbReference type="ARBA" id="ARBA00048200"/>
    </source>
</evidence>
<protein>
    <recommendedName>
        <fullName evidence="4 6">dTDP-4-dehydrorhamnose reductase</fullName>
        <ecNumber evidence="3 6">1.1.1.133</ecNumber>
    </recommendedName>
</protein>
<dbReference type="InterPro" id="IPR029903">
    <property type="entry name" value="RmlD-like-bd"/>
</dbReference>
<keyword evidence="9" id="KW-1185">Reference proteome</keyword>
<dbReference type="UniPathway" id="UPA00124"/>
<dbReference type="Gene3D" id="3.40.50.720">
    <property type="entry name" value="NAD(P)-binding Rossmann-like Domain"/>
    <property type="match status" value="1"/>
</dbReference>
<dbReference type="EC" id="1.1.1.133" evidence="3 6"/>
<dbReference type="RefSeq" id="WP_145196870.1">
    <property type="nucleotide sequence ID" value="NZ_CP036434.1"/>
</dbReference>
<evidence type="ECO:0000313" key="9">
    <source>
        <dbReference type="Proteomes" id="UP000320390"/>
    </source>
</evidence>
<evidence type="ECO:0000313" key="8">
    <source>
        <dbReference type="EMBL" id="QDV06574.1"/>
    </source>
</evidence>
<dbReference type="GO" id="GO:0008831">
    <property type="term" value="F:dTDP-4-dehydrorhamnose reductase activity"/>
    <property type="evidence" value="ECO:0007669"/>
    <property type="project" value="UniProtKB-EC"/>
</dbReference>
<dbReference type="GO" id="GO:0019305">
    <property type="term" value="P:dTDP-rhamnose biosynthetic process"/>
    <property type="evidence" value="ECO:0007669"/>
    <property type="project" value="UniProtKB-UniPathway"/>
</dbReference>
<evidence type="ECO:0000256" key="6">
    <source>
        <dbReference type="RuleBase" id="RU364082"/>
    </source>
</evidence>
<sequence length="322" mass="34004">MSDGMERTTLVTGASGFLGAHVVAAACARSQREGTFSDPLGPLVVAQTRSPALLAPRFTTPRDAAQWIETELLDGGAERLLDRVRPTEVIHCAALSRAAACEEDSELAQALNGVLPGLIAAWCQAHGARLIHVSTDLVFGAEDAPKGGFKETATPAPVSTYGVTKLAGERAALSAYPDTTIARLPLLYGNSGGRGLGASDSILEQVERSESPRLFVDEWRTPLEVTNAAAALIELLDFDHPGPIHLAGTTRTSRYDFGIAVLRAMGMPEPEARAEITPTLQSDLPTKAPRPKDVSLNATLAQTHLTTPLQSLKQGLTTALGE</sequence>
<evidence type="ECO:0000256" key="2">
    <source>
        <dbReference type="ARBA" id="ARBA00010944"/>
    </source>
</evidence>
<comment type="catalytic activity">
    <reaction evidence="5">
        <text>dTDP-beta-L-rhamnose + NADP(+) = dTDP-4-dehydro-beta-L-rhamnose + NADPH + H(+)</text>
        <dbReference type="Rhea" id="RHEA:21796"/>
        <dbReference type="ChEBI" id="CHEBI:15378"/>
        <dbReference type="ChEBI" id="CHEBI:57510"/>
        <dbReference type="ChEBI" id="CHEBI:57783"/>
        <dbReference type="ChEBI" id="CHEBI:58349"/>
        <dbReference type="ChEBI" id="CHEBI:62830"/>
        <dbReference type="EC" id="1.1.1.133"/>
    </reaction>
</comment>
<evidence type="ECO:0000256" key="4">
    <source>
        <dbReference type="ARBA" id="ARBA00017099"/>
    </source>
</evidence>
<keyword evidence="6" id="KW-0521">NADP</keyword>
<dbReference type="InterPro" id="IPR005913">
    <property type="entry name" value="dTDP_dehydrorham_reduct"/>
</dbReference>
<organism evidence="8 9">
    <name type="scientific">Saltatorellus ferox</name>
    <dbReference type="NCBI Taxonomy" id="2528018"/>
    <lineage>
        <taxon>Bacteria</taxon>
        <taxon>Pseudomonadati</taxon>
        <taxon>Planctomycetota</taxon>
        <taxon>Planctomycetia</taxon>
        <taxon>Planctomycetia incertae sedis</taxon>
        <taxon>Saltatorellus</taxon>
    </lineage>
</organism>
<dbReference type="SUPFAM" id="SSF51735">
    <property type="entry name" value="NAD(P)-binding Rossmann-fold domains"/>
    <property type="match status" value="1"/>
</dbReference>
<proteinExistence type="inferred from homology"/>
<name>A0A518ER55_9BACT</name>
<evidence type="ECO:0000256" key="1">
    <source>
        <dbReference type="ARBA" id="ARBA00004781"/>
    </source>
</evidence>
<comment type="function">
    <text evidence="6">Catalyzes the reduction of dTDP-6-deoxy-L-lyxo-4-hexulose to yield dTDP-L-rhamnose.</text>
</comment>
<evidence type="ECO:0000256" key="3">
    <source>
        <dbReference type="ARBA" id="ARBA00012929"/>
    </source>
</evidence>
<dbReference type="PROSITE" id="PS51257">
    <property type="entry name" value="PROKAR_LIPOPROTEIN"/>
    <property type="match status" value="1"/>
</dbReference>
<dbReference type="Proteomes" id="UP000320390">
    <property type="component" value="Chromosome"/>
</dbReference>
<dbReference type="PANTHER" id="PTHR10491:SF4">
    <property type="entry name" value="METHIONINE ADENOSYLTRANSFERASE 2 SUBUNIT BETA"/>
    <property type="match status" value="1"/>
</dbReference>
<keyword evidence="6 8" id="KW-0560">Oxidoreductase</keyword>
<dbReference type="OrthoDB" id="9803892at2"/>
<reference evidence="8 9" key="1">
    <citation type="submission" date="2019-02" db="EMBL/GenBank/DDBJ databases">
        <title>Deep-cultivation of Planctomycetes and their phenomic and genomic characterization uncovers novel biology.</title>
        <authorList>
            <person name="Wiegand S."/>
            <person name="Jogler M."/>
            <person name="Boedeker C."/>
            <person name="Pinto D."/>
            <person name="Vollmers J."/>
            <person name="Rivas-Marin E."/>
            <person name="Kohn T."/>
            <person name="Peeters S.H."/>
            <person name="Heuer A."/>
            <person name="Rast P."/>
            <person name="Oberbeckmann S."/>
            <person name="Bunk B."/>
            <person name="Jeske O."/>
            <person name="Meyerdierks A."/>
            <person name="Storesund J.E."/>
            <person name="Kallscheuer N."/>
            <person name="Luecker S."/>
            <person name="Lage O.M."/>
            <person name="Pohl T."/>
            <person name="Merkel B.J."/>
            <person name="Hornburger P."/>
            <person name="Mueller R.-W."/>
            <person name="Bruemmer F."/>
            <person name="Labrenz M."/>
            <person name="Spormann A.M."/>
            <person name="Op den Camp H."/>
            <person name="Overmann J."/>
            <person name="Amann R."/>
            <person name="Jetten M.S.M."/>
            <person name="Mascher T."/>
            <person name="Medema M.H."/>
            <person name="Devos D.P."/>
            <person name="Kaster A.-K."/>
            <person name="Ovreas L."/>
            <person name="Rohde M."/>
            <person name="Galperin M.Y."/>
            <person name="Jogler C."/>
        </authorList>
    </citation>
    <scope>NUCLEOTIDE SEQUENCE [LARGE SCALE GENOMIC DNA]</scope>
    <source>
        <strain evidence="8 9">Poly30</strain>
    </source>
</reference>
<dbReference type="InterPro" id="IPR036291">
    <property type="entry name" value="NAD(P)-bd_dom_sf"/>
</dbReference>
<dbReference type="AlphaFoldDB" id="A0A518ER55"/>
<gene>
    <name evidence="8" type="primary">rmlD_1</name>
    <name evidence="8" type="ORF">Poly30_20840</name>
</gene>
<evidence type="ECO:0000259" key="7">
    <source>
        <dbReference type="Pfam" id="PF04321"/>
    </source>
</evidence>
<feature type="domain" description="RmlD-like substrate binding" evidence="7">
    <location>
        <begin position="9"/>
        <end position="320"/>
    </location>
</feature>
<comment type="similarity">
    <text evidence="2 6">Belongs to the dTDP-4-dehydrorhamnose reductase family.</text>
</comment>
<dbReference type="CDD" id="cd05254">
    <property type="entry name" value="dTDP_HR_like_SDR_e"/>
    <property type="match status" value="1"/>
</dbReference>